<reference evidence="2" key="2">
    <citation type="submission" date="2020-09" db="EMBL/GenBank/DDBJ databases">
        <authorList>
            <person name="Sun Q."/>
            <person name="Ohkuma M."/>
        </authorList>
    </citation>
    <scope>NUCLEOTIDE SEQUENCE</scope>
    <source>
        <strain evidence="2">JCM 13306</strain>
    </source>
</reference>
<keyword evidence="3" id="KW-1185">Reference proteome</keyword>
<sequence>MRVFLTGATGFIGSRIVPELTAAGHEVVGLTRSEEGARLLAAAGAKAYRGTLEDPGSLRAGADAADAVIHTAFDHDFSNFVANCEKDRRVIEALGSALKGSNRPLLITSGTGMGGAGAGRLASEDVFDTEHPNPRVASELAGAALLEAGVNVSVVRLPQVHDTVKQGLVTPYVALAREKGVVAYLGEGTNRWPAAHVLDVARLYRLALEKGEPGARYHAVAEEGVPVREIAQVLGEGLGVPVVSLAPEKAAEHFGWLAMFVGLDLRASSALTRERLGWRPEGPGLIDDLKRMDYAAAAVHE</sequence>
<evidence type="ECO:0000313" key="2">
    <source>
        <dbReference type="EMBL" id="GHH58612.1"/>
    </source>
</evidence>
<dbReference type="SUPFAM" id="SSF51735">
    <property type="entry name" value="NAD(P)-binding Rossmann-fold domains"/>
    <property type="match status" value="1"/>
</dbReference>
<dbReference type="InterPro" id="IPR036291">
    <property type="entry name" value="NAD(P)-bd_dom_sf"/>
</dbReference>
<dbReference type="PANTHER" id="PTHR48079:SF6">
    <property type="entry name" value="NAD(P)-BINDING DOMAIN-CONTAINING PROTEIN-RELATED"/>
    <property type="match status" value="1"/>
</dbReference>
<dbReference type="GO" id="GO:0004029">
    <property type="term" value="F:aldehyde dehydrogenase (NAD+) activity"/>
    <property type="evidence" value="ECO:0007669"/>
    <property type="project" value="TreeGrafter"/>
</dbReference>
<accession>A0A919FAH2</accession>
<comment type="caution">
    <text evidence="2">The sequence shown here is derived from an EMBL/GenBank/DDBJ whole genome shotgun (WGS) entry which is preliminary data.</text>
</comment>
<name>A0A919FAH2_9XANT</name>
<evidence type="ECO:0000259" key="1">
    <source>
        <dbReference type="Pfam" id="PF01370"/>
    </source>
</evidence>
<protein>
    <submittedName>
        <fullName evidence="2">NAD-dependent dehydratase</fullName>
    </submittedName>
</protein>
<reference evidence="2" key="1">
    <citation type="journal article" date="2014" name="Int. J. Syst. Evol. Microbiol.">
        <title>Complete genome sequence of Corynebacterium casei LMG S-19264T (=DSM 44701T), isolated from a smear-ripened cheese.</title>
        <authorList>
            <consortium name="US DOE Joint Genome Institute (JGI-PGF)"/>
            <person name="Walter F."/>
            <person name="Albersmeier A."/>
            <person name="Kalinowski J."/>
            <person name="Ruckert C."/>
        </authorList>
    </citation>
    <scope>NUCLEOTIDE SEQUENCE</scope>
    <source>
        <strain evidence="2">JCM 13306</strain>
    </source>
</reference>
<proteinExistence type="predicted"/>
<dbReference type="PANTHER" id="PTHR48079">
    <property type="entry name" value="PROTEIN YEEZ"/>
    <property type="match status" value="1"/>
</dbReference>
<dbReference type="AlphaFoldDB" id="A0A919FAH2"/>
<dbReference type="Gene3D" id="3.40.50.720">
    <property type="entry name" value="NAD(P)-binding Rossmann-like Domain"/>
    <property type="match status" value="1"/>
</dbReference>
<dbReference type="GO" id="GO:0005737">
    <property type="term" value="C:cytoplasm"/>
    <property type="evidence" value="ECO:0007669"/>
    <property type="project" value="TreeGrafter"/>
</dbReference>
<gene>
    <name evidence="2" type="ORF">GCM10009090_31650</name>
</gene>
<dbReference type="CDD" id="cd05262">
    <property type="entry name" value="SDR_a7"/>
    <property type="match status" value="1"/>
</dbReference>
<organism evidence="2 3">
    <name type="scientific">Xanthomonas boreopolis</name>
    <dbReference type="NCBI Taxonomy" id="86183"/>
    <lineage>
        <taxon>Bacteria</taxon>
        <taxon>Pseudomonadati</taxon>
        <taxon>Pseudomonadota</taxon>
        <taxon>Gammaproteobacteria</taxon>
        <taxon>Lysobacterales</taxon>
        <taxon>Lysobacteraceae</taxon>
        <taxon>Xanthomonas</taxon>
    </lineage>
</organism>
<dbReference type="Pfam" id="PF01370">
    <property type="entry name" value="Epimerase"/>
    <property type="match status" value="1"/>
</dbReference>
<dbReference type="EMBL" id="BNBA01000032">
    <property type="protein sequence ID" value="GHH58612.1"/>
    <property type="molecule type" value="Genomic_DNA"/>
</dbReference>
<evidence type="ECO:0000313" key="3">
    <source>
        <dbReference type="Proteomes" id="UP000623958"/>
    </source>
</evidence>
<dbReference type="RefSeq" id="WP_140726585.1">
    <property type="nucleotide sequence ID" value="NZ_BNBA01000032.1"/>
</dbReference>
<feature type="domain" description="NAD-dependent epimerase/dehydratase" evidence="1">
    <location>
        <begin position="3"/>
        <end position="216"/>
    </location>
</feature>
<dbReference type="InterPro" id="IPR001509">
    <property type="entry name" value="Epimerase_deHydtase"/>
</dbReference>
<dbReference type="Proteomes" id="UP000623958">
    <property type="component" value="Unassembled WGS sequence"/>
</dbReference>
<dbReference type="InterPro" id="IPR051783">
    <property type="entry name" value="NAD(P)-dependent_oxidoreduct"/>
</dbReference>